<dbReference type="NCBIfam" id="TIGR00486">
    <property type="entry name" value="YbgI_SA1388"/>
    <property type="match status" value="1"/>
</dbReference>
<dbReference type="Gene3D" id="3.40.1390.30">
    <property type="entry name" value="NIF3 (NGG1p interacting factor 3)-like"/>
    <property type="match status" value="2"/>
</dbReference>
<dbReference type="PANTHER" id="PTHR13799:SF14">
    <property type="entry name" value="GTP CYCLOHYDROLASE 1 TYPE 2 HOMOLOG"/>
    <property type="match status" value="1"/>
</dbReference>
<keyword evidence="5" id="KW-1185">Reference proteome</keyword>
<feature type="binding site" evidence="3">
    <location>
        <position position="118"/>
    </location>
    <ligand>
        <name>a divalent metal cation</name>
        <dbReference type="ChEBI" id="CHEBI:60240"/>
        <label>1</label>
    </ligand>
</feature>
<dbReference type="GO" id="GO:0046872">
    <property type="term" value="F:metal ion binding"/>
    <property type="evidence" value="ECO:0007669"/>
    <property type="project" value="UniProtKB-KW"/>
</dbReference>
<dbReference type="OrthoDB" id="9800881at2"/>
<keyword evidence="2 3" id="KW-0479">Metal-binding</keyword>
<dbReference type="InterPro" id="IPR002678">
    <property type="entry name" value="DUF34/NIF3"/>
</dbReference>
<evidence type="ECO:0000313" key="5">
    <source>
        <dbReference type="Proteomes" id="UP000277294"/>
    </source>
</evidence>
<organism evidence="4 5">
    <name type="scientific">Pigmentiphaga humi</name>
    <dbReference type="NCBI Taxonomy" id="2478468"/>
    <lineage>
        <taxon>Bacteria</taxon>
        <taxon>Pseudomonadati</taxon>
        <taxon>Pseudomonadota</taxon>
        <taxon>Betaproteobacteria</taxon>
        <taxon>Burkholderiales</taxon>
        <taxon>Alcaligenaceae</taxon>
        <taxon>Pigmentiphaga</taxon>
    </lineage>
</organism>
<feature type="binding site" evidence="3">
    <location>
        <position position="239"/>
    </location>
    <ligand>
        <name>a divalent metal cation</name>
        <dbReference type="ChEBI" id="CHEBI:60240"/>
        <label>1</label>
    </ligand>
</feature>
<dbReference type="Pfam" id="PF01784">
    <property type="entry name" value="DUF34_NIF3"/>
    <property type="match status" value="1"/>
</dbReference>
<dbReference type="PANTHER" id="PTHR13799">
    <property type="entry name" value="NGG1 INTERACTING FACTOR 3"/>
    <property type="match status" value="1"/>
</dbReference>
<dbReference type="EMBL" id="UWPJ01000032">
    <property type="protein sequence ID" value="VCU71933.1"/>
    <property type="molecule type" value="Genomic_DNA"/>
</dbReference>
<accession>A0A3P4B6L5</accession>
<dbReference type="SUPFAM" id="SSF102705">
    <property type="entry name" value="NIF3 (NGG1p interacting factor 3)-like"/>
    <property type="match status" value="1"/>
</dbReference>
<dbReference type="EC" id="3.5.4.16" evidence="4"/>
<dbReference type="RefSeq" id="WP_124081524.1">
    <property type="nucleotide sequence ID" value="NZ_UWPJ01000032.1"/>
</dbReference>
<feature type="binding site" evidence="3">
    <location>
        <position position="243"/>
    </location>
    <ligand>
        <name>a divalent metal cation</name>
        <dbReference type="ChEBI" id="CHEBI:60240"/>
        <label>1</label>
    </ligand>
</feature>
<feature type="binding site" evidence="3">
    <location>
        <position position="81"/>
    </location>
    <ligand>
        <name>a divalent metal cation</name>
        <dbReference type="ChEBI" id="CHEBI:60240"/>
        <label>1</label>
    </ligand>
</feature>
<protein>
    <submittedName>
        <fullName evidence="4">GTP cyclohydrolase 1 type 2</fullName>
        <ecNumber evidence="4">3.5.4.16</ecNumber>
    </submittedName>
</protein>
<sequence>MIAGEQASRQTGASGQGVDASELDAWLAAELQVARFRDYCPNGLQVEGRPVVRHIIAAVTASEAAIRHAIAAGADSLLVHHGWFWKNEDPRVRGIRRARLSLVLGHELNLFAYHLPLDAHPSWGNNAQLAEVLGLEPDRIGGVPRTAGHDNLIWLGRAPGVATVGELAARVAGQLARTPTLIGDPAQPLGTVAWCTGAAQGMLQDAIDAGAQAYITGEISEPTVHLARETGTAFLAAGHHATERYGVQALGRAIAERFGVRVDFVDIDNPV</sequence>
<dbReference type="GO" id="GO:0005737">
    <property type="term" value="C:cytoplasm"/>
    <property type="evidence" value="ECO:0007669"/>
    <property type="project" value="TreeGrafter"/>
</dbReference>
<keyword evidence="4" id="KW-0378">Hydrolase</keyword>
<comment type="similarity">
    <text evidence="1">Belongs to the GTP cyclohydrolase I type 2/NIF3 family.</text>
</comment>
<proteinExistence type="inferred from homology"/>
<reference evidence="4 5" key="1">
    <citation type="submission" date="2018-10" db="EMBL/GenBank/DDBJ databases">
        <authorList>
            <person name="Criscuolo A."/>
        </authorList>
    </citation>
    <scope>NUCLEOTIDE SEQUENCE [LARGE SCALE GENOMIC DNA]</scope>
    <source>
        <strain evidence="4">DnA1</strain>
    </source>
</reference>
<evidence type="ECO:0000256" key="2">
    <source>
        <dbReference type="ARBA" id="ARBA00022723"/>
    </source>
</evidence>
<name>A0A3P4B6L5_9BURK</name>
<dbReference type="InterPro" id="IPR036069">
    <property type="entry name" value="DUF34/NIF3_sf"/>
</dbReference>
<dbReference type="GO" id="GO:0003934">
    <property type="term" value="F:GTP cyclohydrolase I activity"/>
    <property type="evidence" value="ECO:0007669"/>
    <property type="project" value="UniProtKB-EC"/>
</dbReference>
<dbReference type="Proteomes" id="UP000277294">
    <property type="component" value="Unassembled WGS sequence"/>
</dbReference>
<gene>
    <name evidence="4" type="ORF">PIGHUM_04025</name>
</gene>
<feature type="binding site" evidence="3">
    <location>
        <position position="80"/>
    </location>
    <ligand>
        <name>a divalent metal cation</name>
        <dbReference type="ChEBI" id="CHEBI:60240"/>
        <label>1</label>
    </ligand>
</feature>
<evidence type="ECO:0000256" key="1">
    <source>
        <dbReference type="ARBA" id="ARBA00006964"/>
    </source>
</evidence>
<dbReference type="AlphaFoldDB" id="A0A3P4B6L5"/>
<evidence type="ECO:0000256" key="3">
    <source>
        <dbReference type="PIRSR" id="PIRSR602678-1"/>
    </source>
</evidence>
<evidence type="ECO:0000313" key="4">
    <source>
        <dbReference type="EMBL" id="VCU71933.1"/>
    </source>
</evidence>